<evidence type="ECO:0000313" key="3">
    <source>
        <dbReference type="Proteomes" id="UP001607302"/>
    </source>
</evidence>
<proteinExistence type="predicted"/>
<dbReference type="Proteomes" id="UP001607302">
    <property type="component" value="Unassembled WGS sequence"/>
</dbReference>
<organism evidence="2 3">
    <name type="scientific">Vespula squamosa</name>
    <name type="common">Southern yellow jacket</name>
    <name type="synonym">Wasp</name>
    <dbReference type="NCBI Taxonomy" id="30214"/>
    <lineage>
        <taxon>Eukaryota</taxon>
        <taxon>Metazoa</taxon>
        <taxon>Ecdysozoa</taxon>
        <taxon>Arthropoda</taxon>
        <taxon>Hexapoda</taxon>
        <taxon>Insecta</taxon>
        <taxon>Pterygota</taxon>
        <taxon>Neoptera</taxon>
        <taxon>Endopterygota</taxon>
        <taxon>Hymenoptera</taxon>
        <taxon>Apocrita</taxon>
        <taxon>Aculeata</taxon>
        <taxon>Vespoidea</taxon>
        <taxon>Vespidae</taxon>
        <taxon>Vespinae</taxon>
        <taxon>Vespula</taxon>
    </lineage>
</organism>
<dbReference type="InterPro" id="IPR029526">
    <property type="entry name" value="PGBD"/>
</dbReference>
<dbReference type="AlphaFoldDB" id="A0ABD2BDG2"/>
<reference evidence="2 3" key="1">
    <citation type="journal article" date="2024" name="Ann. Entomol. Soc. Am.">
        <title>Genomic analyses of the southern and eastern yellowjacket wasps (Hymenoptera: Vespidae) reveal evolutionary signatures of social life.</title>
        <authorList>
            <person name="Catto M.A."/>
            <person name="Caine P.B."/>
            <person name="Orr S.E."/>
            <person name="Hunt B.G."/>
            <person name="Goodisman M.A.D."/>
        </authorList>
    </citation>
    <scope>NUCLEOTIDE SEQUENCE [LARGE SCALE GENOMIC DNA]</scope>
    <source>
        <strain evidence="2">233</strain>
        <tissue evidence="2">Head and thorax</tissue>
    </source>
</reference>
<dbReference type="Pfam" id="PF13843">
    <property type="entry name" value="DDE_Tnp_1_7"/>
    <property type="match status" value="1"/>
</dbReference>
<name>A0ABD2BDG2_VESSQ</name>
<feature type="domain" description="PiggyBac transposable element-derived protein" evidence="1">
    <location>
        <begin position="3"/>
        <end position="55"/>
    </location>
</feature>
<comment type="caution">
    <text evidence="2">The sequence shown here is derived from an EMBL/GenBank/DDBJ whole genome shotgun (WGS) entry which is preliminary data.</text>
</comment>
<evidence type="ECO:0000313" key="2">
    <source>
        <dbReference type="EMBL" id="KAL2730766.1"/>
    </source>
</evidence>
<dbReference type="EMBL" id="JAUDFV010000110">
    <property type="protein sequence ID" value="KAL2730766.1"/>
    <property type="molecule type" value="Genomic_DNA"/>
</dbReference>
<keyword evidence="3" id="KW-1185">Reference proteome</keyword>
<protein>
    <submittedName>
        <fullName evidence="2">PiggyBac transposable element-derived protein 4-like</fullName>
    </submittedName>
</protein>
<evidence type="ECO:0000259" key="1">
    <source>
        <dbReference type="Pfam" id="PF13843"/>
    </source>
</evidence>
<accession>A0ABD2BDG2</accession>
<sequence>MNLTVDEQLFPTKVRCKFIQYMPNKPDKFDIKFLLPSDTNNYIINDFPYLGKEETRLSSIPLETSGQNISRQ</sequence>
<gene>
    <name evidence="2" type="ORF">V1478_005179</name>
</gene>